<dbReference type="PROSITE" id="PS50015">
    <property type="entry name" value="SAP_B"/>
    <property type="match status" value="2"/>
</dbReference>
<evidence type="ECO:0000256" key="9">
    <source>
        <dbReference type="ARBA" id="ARBA00037221"/>
    </source>
</evidence>
<comment type="function">
    <text evidence="9">Pulmonary surfactant-associated proteins promote alveolar stability by lowering the surface tension at the air-liquid interface in the peripheral air spaces. SP-B increases the collapse pressure of palmitic acid to nearly 70 millinewtons per meter.</text>
</comment>
<keyword evidence="5" id="KW-0645">Protease</keyword>
<evidence type="ECO:0000313" key="14">
    <source>
        <dbReference type="Proteomes" id="UP000228380"/>
    </source>
</evidence>
<keyword evidence="4" id="KW-0677">Repeat</keyword>
<dbReference type="Proteomes" id="UP000228380">
    <property type="component" value="Chromosome 13"/>
</dbReference>
<dbReference type="Pfam" id="PF05184">
    <property type="entry name" value="SapB_1"/>
    <property type="match status" value="2"/>
</dbReference>
<dbReference type="RefSeq" id="XP_038988916.1">
    <property type="nucleotide sequence ID" value="XM_039132988.1"/>
</dbReference>
<sequence>MGLRMRFMLLLMLASSACTNARDLLTLDIMVDYKIQSENRMSESVARNQELCTLCEEFTSQAIYHLGENKTQAEIINTLHQACSRLHSFEKQCVLLVDYYAPLFFIEIATIHPEQFCEKVNFCKKTILIPLPKRDDACTICHHAVVEILTKLKDPDMQLEIIEMLLKVCNKVENFVQQCKRLVFEYGPLIMVNLEKFLETTDVCALIHACKASQEVVVSSELLAVA</sequence>
<dbReference type="GO" id="GO:0004190">
    <property type="term" value="F:aspartic-type endopeptidase activity"/>
    <property type="evidence" value="ECO:0007669"/>
    <property type="project" value="UniProtKB-KW"/>
</dbReference>
<evidence type="ECO:0000259" key="13">
    <source>
        <dbReference type="PROSITE" id="PS50015"/>
    </source>
</evidence>
<dbReference type="KEGG" id="pda:103699662"/>
<evidence type="ECO:0000256" key="5">
    <source>
        <dbReference type="ARBA" id="ARBA00022750"/>
    </source>
</evidence>
<keyword evidence="14" id="KW-1185">Reference proteome</keyword>
<proteinExistence type="predicted"/>
<evidence type="ECO:0000256" key="7">
    <source>
        <dbReference type="ARBA" id="ARBA00023157"/>
    </source>
</evidence>
<reference evidence="14" key="1">
    <citation type="journal article" date="2019" name="Nat. Commun.">
        <title>Genome-wide association mapping of date palm fruit traits.</title>
        <authorList>
            <person name="Hazzouri K.M."/>
            <person name="Gros-Balthazard M."/>
            <person name="Flowers J.M."/>
            <person name="Copetti D."/>
            <person name="Lemansour A."/>
            <person name="Lebrun M."/>
            <person name="Masmoudi K."/>
            <person name="Ferrand S."/>
            <person name="Dhar M.I."/>
            <person name="Fresquez Z.A."/>
            <person name="Rosas U."/>
            <person name="Zhang J."/>
            <person name="Talag J."/>
            <person name="Lee S."/>
            <person name="Kudrna D."/>
            <person name="Powell R.F."/>
            <person name="Leitch I.J."/>
            <person name="Krueger R.R."/>
            <person name="Wing R.A."/>
            <person name="Amiri K.M.A."/>
            <person name="Purugganan M.D."/>
        </authorList>
    </citation>
    <scope>NUCLEOTIDE SEQUENCE [LARGE SCALE GENOMIC DNA]</scope>
    <source>
        <strain evidence="14">cv. Khalas</strain>
    </source>
</reference>
<dbReference type="AlphaFoldDB" id="A0A8B9AQ66"/>
<name>A0A8B9AQ66_PHODC</name>
<keyword evidence="8" id="KW-0325">Glycoprotein</keyword>
<dbReference type="PANTHER" id="PTHR11480">
    <property type="entry name" value="SAPOSIN-RELATED"/>
    <property type="match status" value="1"/>
</dbReference>
<evidence type="ECO:0000256" key="8">
    <source>
        <dbReference type="ARBA" id="ARBA00023180"/>
    </source>
</evidence>
<feature type="domain" description="Saposin B-type" evidence="13">
    <location>
        <begin position="134"/>
        <end position="214"/>
    </location>
</feature>
<keyword evidence="5" id="KW-0378">Hydrolase</keyword>
<accession>A0A8B9AQ66</accession>
<evidence type="ECO:0000256" key="4">
    <source>
        <dbReference type="ARBA" id="ARBA00022737"/>
    </source>
</evidence>
<dbReference type="InterPro" id="IPR011001">
    <property type="entry name" value="Saposin-like"/>
</dbReference>
<feature type="chain" id="PRO_5044668639" description="Pulmonary surfactant-associated protein B" evidence="12">
    <location>
        <begin position="22"/>
        <end position="226"/>
    </location>
</feature>
<dbReference type="InterPro" id="IPR008138">
    <property type="entry name" value="SapB_2"/>
</dbReference>
<dbReference type="GO" id="GO:0006629">
    <property type="term" value="P:lipid metabolic process"/>
    <property type="evidence" value="ECO:0007669"/>
    <property type="project" value="InterPro"/>
</dbReference>
<keyword evidence="6" id="KW-0865">Zymogen</keyword>
<dbReference type="SMART" id="SM00741">
    <property type="entry name" value="SapB"/>
    <property type="match status" value="2"/>
</dbReference>
<dbReference type="PROSITE" id="PS51257">
    <property type="entry name" value="PROKAR_LIPOPROTEIN"/>
    <property type="match status" value="1"/>
</dbReference>
<evidence type="ECO:0000313" key="15">
    <source>
        <dbReference type="RefSeq" id="XP_038988916.1"/>
    </source>
</evidence>
<dbReference type="Pfam" id="PF03489">
    <property type="entry name" value="SapB_2"/>
    <property type="match status" value="2"/>
</dbReference>
<protein>
    <recommendedName>
        <fullName evidence="10">Pulmonary surfactant-associated protein B</fullName>
    </recommendedName>
    <alternativeName>
        <fullName evidence="11">Pulmonary surfactant-associated proteolipid SPL(Phe)</fullName>
    </alternativeName>
</protein>
<reference evidence="15 16" key="2">
    <citation type="submission" date="2025-04" db="UniProtKB">
        <authorList>
            <consortium name="RefSeq"/>
        </authorList>
    </citation>
    <scope>IDENTIFICATION</scope>
    <source>
        <tissue evidence="15 16">Young leaves</tissue>
    </source>
</reference>
<dbReference type="OrthoDB" id="69496at2759"/>
<keyword evidence="3 12" id="KW-0732">Signal</keyword>
<keyword evidence="5" id="KW-0064">Aspartyl protease</keyword>
<evidence type="ECO:0000256" key="10">
    <source>
        <dbReference type="ARBA" id="ARBA00041094"/>
    </source>
</evidence>
<evidence type="ECO:0000256" key="2">
    <source>
        <dbReference type="ARBA" id="ARBA00022525"/>
    </source>
</evidence>
<evidence type="ECO:0000256" key="12">
    <source>
        <dbReference type="SAM" id="SignalP"/>
    </source>
</evidence>
<gene>
    <name evidence="15 16" type="primary">LOC103699662</name>
</gene>
<dbReference type="Gene3D" id="1.10.225.10">
    <property type="entry name" value="Saposin-like"/>
    <property type="match status" value="2"/>
</dbReference>
<feature type="domain" description="Saposin B-type" evidence="13">
    <location>
        <begin position="48"/>
        <end position="127"/>
    </location>
</feature>
<comment type="subcellular location">
    <subcellularLocation>
        <location evidence="1">Secreted</location>
        <location evidence="1">Extracellular space</location>
    </subcellularLocation>
</comment>
<evidence type="ECO:0000256" key="3">
    <source>
        <dbReference type="ARBA" id="ARBA00022729"/>
    </source>
</evidence>
<dbReference type="InterPro" id="IPR008139">
    <property type="entry name" value="SaposinB_dom"/>
</dbReference>
<dbReference type="GO" id="GO:0005576">
    <property type="term" value="C:extracellular region"/>
    <property type="evidence" value="ECO:0007669"/>
    <property type="project" value="UniProtKB-SubCell"/>
</dbReference>
<dbReference type="FunFam" id="1.10.225.10:FF:000008">
    <property type="entry name" value="Pulmonary surfactant-associated protein B"/>
    <property type="match status" value="1"/>
</dbReference>
<dbReference type="PANTHER" id="PTHR11480:SF3">
    <property type="entry name" value="BCDNA.GH08312"/>
    <property type="match status" value="1"/>
</dbReference>
<dbReference type="GeneID" id="103699662"/>
<dbReference type="RefSeq" id="XP_038988917.1">
    <property type="nucleotide sequence ID" value="XM_039132989.1"/>
</dbReference>
<evidence type="ECO:0000256" key="1">
    <source>
        <dbReference type="ARBA" id="ARBA00004239"/>
    </source>
</evidence>
<evidence type="ECO:0000256" key="11">
    <source>
        <dbReference type="ARBA" id="ARBA00041785"/>
    </source>
</evidence>
<dbReference type="InterPro" id="IPR051428">
    <property type="entry name" value="Sphingo_Act-Surfact_Prot"/>
</dbReference>
<keyword evidence="7" id="KW-1015">Disulfide bond</keyword>
<evidence type="ECO:0000256" key="6">
    <source>
        <dbReference type="ARBA" id="ARBA00023145"/>
    </source>
</evidence>
<evidence type="ECO:0000313" key="16">
    <source>
        <dbReference type="RefSeq" id="XP_038988917.1"/>
    </source>
</evidence>
<dbReference type="InterPro" id="IPR007856">
    <property type="entry name" value="SapB_1"/>
</dbReference>
<keyword evidence="2" id="KW-0964">Secreted</keyword>
<organism evidence="14 15">
    <name type="scientific">Phoenix dactylifera</name>
    <name type="common">Date palm</name>
    <dbReference type="NCBI Taxonomy" id="42345"/>
    <lineage>
        <taxon>Eukaryota</taxon>
        <taxon>Viridiplantae</taxon>
        <taxon>Streptophyta</taxon>
        <taxon>Embryophyta</taxon>
        <taxon>Tracheophyta</taxon>
        <taxon>Spermatophyta</taxon>
        <taxon>Magnoliopsida</taxon>
        <taxon>Liliopsida</taxon>
        <taxon>Arecaceae</taxon>
        <taxon>Coryphoideae</taxon>
        <taxon>Phoeniceae</taxon>
        <taxon>Phoenix</taxon>
    </lineage>
</organism>
<dbReference type="SUPFAM" id="SSF47862">
    <property type="entry name" value="Saposin"/>
    <property type="match status" value="2"/>
</dbReference>
<feature type="signal peptide" evidence="12">
    <location>
        <begin position="1"/>
        <end position="21"/>
    </location>
</feature>